<accession>A0A0F9U3L1</accession>
<organism evidence="1">
    <name type="scientific">marine sediment metagenome</name>
    <dbReference type="NCBI Taxonomy" id="412755"/>
    <lineage>
        <taxon>unclassified sequences</taxon>
        <taxon>metagenomes</taxon>
        <taxon>ecological metagenomes</taxon>
    </lineage>
</organism>
<sequence length="205" mass="21832">MADDKKDKKSKNKNIHTSYVGTFKADSYKVDDKGVASATFVTAGAEGATSEKAVKGYNDNAKTLKDAVEAGGEQIIRGTLLGGGKNPHMGIYATGPEQIAGVVSKLRDNFDSYEKDGKQPYVNAWVGVERGESKIFRAVAAFGEDALALKGIAEGDRMDVPARATHEKRTVDGADKWVEMYRVAGAGTFAPVAEKSKEADETPAP</sequence>
<protein>
    <submittedName>
        <fullName evidence="1">Uncharacterized protein</fullName>
    </submittedName>
</protein>
<reference evidence="1" key="1">
    <citation type="journal article" date="2015" name="Nature">
        <title>Complex archaea that bridge the gap between prokaryotes and eukaryotes.</title>
        <authorList>
            <person name="Spang A."/>
            <person name="Saw J.H."/>
            <person name="Jorgensen S.L."/>
            <person name="Zaremba-Niedzwiedzka K."/>
            <person name="Martijn J."/>
            <person name="Lind A.E."/>
            <person name="van Eijk R."/>
            <person name="Schleper C."/>
            <person name="Guy L."/>
            <person name="Ettema T.J."/>
        </authorList>
    </citation>
    <scope>NUCLEOTIDE SEQUENCE</scope>
</reference>
<gene>
    <name evidence="1" type="ORF">LCGC14_0270630</name>
</gene>
<evidence type="ECO:0000313" key="1">
    <source>
        <dbReference type="EMBL" id="KKN86194.1"/>
    </source>
</evidence>
<dbReference type="EMBL" id="LAZR01000150">
    <property type="protein sequence ID" value="KKN86194.1"/>
    <property type="molecule type" value="Genomic_DNA"/>
</dbReference>
<comment type="caution">
    <text evidence="1">The sequence shown here is derived from an EMBL/GenBank/DDBJ whole genome shotgun (WGS) entry which is preliminary data.</text>
</comment>
<name>A0A0F9U3L1_9ZZZZ</name>
<proteinExistence type="predicted"/>
<dbReference type="AlphaFoldDB" id="A0A0F9U3L1"/>